<dbReference type="InterPro" id="IPR050093">
    <property type="entry name" value="ABC_SmlMolc_Importer"/>
</dbReference>
<dbReference type="Gene3D" id="2.40.50.100">
    <property type="match status" value="1"/>
</dbReference>
<dbReference type="EC" id="7.6.2.9" evidence="4"/>
<accession>A0A4D4M836</accession>
<dbReference type="PANTHER" id="PTHR42781:SF4">
    <property type="entry name" value="SPERMIDINE_PUTRESCINE IMPORT ATP-BINDING PROTEIN POTA"/>
    <property type="match status" value="1"/>
</dbReference>
<evidence type="ECO:0000256" key="5">
    <source>
        <dbReference type="SAM" id="MobiDB-lite"/>
    </source>
</evidence>
<gene>
    <name evidence="7" type="ORF">SAV14893_075030</name>
</gene>
<proteinExistence type="predicted"/>
<dbReference type="SMART" id="SM00382">
    <property type="entry name" value="AAA"/>
    <property type="match status" value="1"/>
</dbReference>
<evidence type="ECO:0000259" key="6">
    <source>
        <dbReference type="PROSITE" id="PS50893"/>
    </source>
</evidence>
<dbReference type="GO" id="GO:0043190">
    <property type="term" value="C:ATP-binding cassette (ABC) transporter complex"/>
    <property type="evidence" value="ECO:0007669"/>
    <property type="project" value="InterPro"/>
</dbReference>
<dbReference type="Gene3D" id="3.40.50.300">
    <property type="entry name" value="P-loop containing nucleotide triphosphate hydrolases"/>
    <property type="match status" value="1"/>
</dbReference>
<evidence type="ECO:0000313" key="7">
    <source>
        <dbReference type="EMBL" id="GDY68110.1"/>
    </source>
</evidence>
<dbReference type="PROSITE" id="PS50893">
    <property type="entry name" value="ABC_TRANSPORTER_2"/>
    <property type="match status" value="1"/>
</dbReference>
<evidence type="ECO:0000256" key="2">
    <source>
        <dbReference type="ARBA" id="ARBA00022741"/>
    </source>
</evidence>
<dbReference type="InterPro" id="IPR003593">
    <property type="entry name" value="AAA+_ATPase"/>
</dbReference>
<comment type="caution">
    <text evidence="7">The sequence shown here is derived from an EMBL/GenBank/DDBJ whole genome shotgun (WGS) entry which is preliminary data.</text>
</comment>
<dbReference type="InterPro" id="IPR017871">
    <property type="entry name" value="ABC_transporter-like_CS"/>
</dbReference>
<dbReference type="InterPro" id="IPR013611">
    <property type="entry name" value="Transp-assoc_OB_typ2"/>
</dbReference>
<organism evidence="7 8">
    <name type="scientific">Streptomyces avermitilis</name>
    <dbReference type="NCBI Taxonomy" id="33903"/>
    <lineage>
        <taxon>Bacteria</taxon>
        <taxon>Bacillati</taxon>
        <taxon>Actinomycetota</taxon>
        <taxon>Actinomycetes</taxon>
        <taxon>Kitasatosporales</taxon>
        <taxon>Streptomycetaceae</taxon>
        <taxon>Streptomyces</taxon>
    </lineage>
</organism>
<dbReference type="PANTHER" id="PTHR42781">
    <property type="entry name" value="SPERMIDINE/PUTRESCINE IMPORT ATP-BINDING PROTEIN POTA"/>
    <property type="match status" value="1"/>
</dbReference>
<dbReference type="PROSITE" id="PS00211">
    <property type="entry name" value="ABC_TRANSPORTER_1"/>
    <property type="match status" value="1"/>
</dbReference>
<keyword evidence="2" id="KW-0547">Nucleotide-binding</keyword>
<name>A0A4D4M836_STRAX</name>
<reference evidence="7 8" key="1">
    <citation type="submission" date="2019-04" db="EMBL/GenBank/DDBJ databases">
        <title>Draft genome sequences of Streptomyces avermitilis NBRC 14893.</title>
        <authorList>
            <person name="Komaki H."/>
            <person name="Tamura T."/>
            <person name="Hosoyama A."/>
        </authorList>
    </citation>
    <scope>NUCLEOTIDE SEQUENCE [LARGE SCALE GENOMIC DNA]</scope>
    <source>
        <strain evidence="7 8">NBRC 14893</strain>
    </source>
</reference>
<dbReference type="Pfam" id="PF08402">
    <property type="entry name" value="TOBE_2"/>
    <property type="match status" value="1"/>
</dbReference>
<dbReference type="InterPro" id="IPR008995">
    <property type="entry name" value="Mo/tungstate-bd_C_term_dom"/>
</dbReference>
<evidence type="ECO:0000256" key="1">
    <source>
        <dbReference type="ARBA" id="ARBA00022448"/>
    </source>
</evidence>
<dbReference type="GO" id="GO:0005524">
    <property type="term" value="F:ATP binding"/>
    <property type="evidence" value="ECO:0007669"/>
    <property type="project" value="UniProtKB-KW"/>
</dbReference>
<feature type="domain" description="ABC transporter" evidence="6">
    <location>
        <begin position="24"/>
        <end position="254"/>
    </location>
</feature>
<dbReference type="GO" id="GO:0016887">
    <property type="term" value="F:ATP hydrolysis activity"/>
    <property type="evidence" value="ECO:0007669"/>
    <property type="project" value="InterPro"/>
</dbReference>
<keyword evidence="1" id="KW-0813">Transport</keyword>
<dbReference type="SUPFAM" id="SSF50331">
    <property type="entry name" value="MOP-like"/>
    <property type="match status" value="1"/>
</dbReference>
<evidence type="ECO:0000256" key="3">
    <source>
        <dbReference type="ARBA" id="ARBA00022840"/>
    </source>
</evidence>
<dbReference type="Pfam" id="PF00005">
    <property type="entry name" value="ABC_tran"/>
    <property type="match status" value="1"/>
</dbReference>
<dbReference type="EMBL" id="BJHX01000001">
    <property type="protein sequence ID" value="GDY68110.1"/>
    <property type="molecule type" value="Genomic_DNA"/>
</dbReference>
<dbReference type="Proteomes" id="UP000302139">
    <property type="component" value="Unassembled WGS sequence"/>
</dbReference>
<keyword evidence="3" id="KW-0067">ATP-binding</keyword>
<evidence type="ECO:0000256" key="4">
    <source>
        <dbReference type="ARBA" id="ARBA00066388"/>
    </source>
</evidence>
<dbReference type="InterPro" id="IPR027417">
    <property type="entry name" value="P-loop_NTPase"/>
</dbReference>
<feature type="region of interest" description="Disordered" evidence="5">
    <location>
        <begin position="1"/>
        <end position="20"/>
    </location>
</feature>
<protein>
    <recommendedName>
        <fullName evidence="4">ABC-type quaternary amine transporter</fullName>
        <ecNumber evidence="4">7.6.2.9</ecNumber>
    </recommendedName>
</protein>
<dbReference type="GO" id="GO:0015418">
    <property type="term" value="F:ABC-type quaternary ammonium compound transporting activity"/>
    <property type="evidence" value="ECO:0007669"/>
    <property type="project" value="UniProtKB-EC"/>
</dbReference>
<sequence length="375" mass="41128">MNHDDHDHTPGIRLGSPEERRGAIELRGVRKMYGNVAAVDDLDLSVEPGEFVTLLGPSGSGKTTTMMMVAGFEELTSGTVLIDGDPVDRLPPKDRNLGVVFQSYALFPHMSAAENVEFPLRMRGVQRGERRRRAEEALARVGLAGLGDRRPRQMSGGQQQRVALARALVFNPAALLLDEPMAALDKRLREQMQDEVKTLQQSLGISVLFVTHDQDEAMSMSDRIVVMRDGRIVQEGAPEDVYAHPRTDWVANFLGDTNLLPCTVLEREDGEAVVDLGAWGVGRVRDRGAKGDAYAVSIRPEHLRFVDADRTENRGSGRLLSSTSLGATIRHRLHVGGQDVVMRELGTGSRATGDRDAEVTVGWSPEEAQLLVLEP</sequence>
<dbReference type="InterPro" id="IPR003439">
    <property type="entry name" value="ABC_transporter-like_ATP-bd"/>
</dbReference>
<dbReference type="AlphaFoldDB" id="A0A4D4M836"/>
<evidence type="ECO:0000313" key="8">
    <source>
        <dbReference type="Proteomes" id="UP000302139"/>
    </source>
</evidence>
<dbReference type="FunFam" id="3.40.50.300:FF:000425">
    <property type="entry name" value="Probable ABC transporter, ATP-binding subunit"/>
    <property type="match status" value="1"/>
</dbReference>
<dbReference type="SUPFAM" id="SSF52540">
    <property type="entry name" value="P-loop containing nucleoside triphosphate hydrolases"/>
    <property type="match status" value="1"/>
</dbReference>